<proteinExistence type="predicted"/>
<gene>
    <name evidence="2" type="ORF">GGQ57_004929</name>
</gene>
<name>A0ABR6KUA3_9BACT</name>
<protein>
    <recommendedName>
        <fullName evidence="4">Glycosyltransferase RgtA/B/C/D-like domain-containing protein</fullName>
    </recommendedName>
</protein>
<sequence length="277" mass="31227">MNKKERLLQESVAGLFALLCILFFQFFDPDRLFLKEQMVSITSLPEVLSGYWGKPAWLACSLARTLTSLLVPVGGGAVLIALVLLAEWWASLFILKKFHVGGMAPLYALFPVILEWGTYCSHYYHLNSILSLVLTLYIFCGYTLIKTKWLSWVAGFALLFVVYSLVGSRLFIFVILVLLYEAEIGEKHWVYWALLLITGILLPEFLKELYSLSEEDAYQYPHAWLPAFFPAIVLACVLVATQFEKVRHMKISILSVSITTGLLLVLLLVAISGYAIG</sequence>
<evidence type="ECO:0000313" key="2">
    <source>
        <dbReference type="EMBL" id="MBB4624983.1"/>
    </source>
</evidence>
<comment type="caution">
    <text evidence="2">The sequence shown here is derived from an EMBL/GenBank/DDBJ whole genome shotgun (WGS) entry which is preliminary data.</text>
</comment>
<feature type="transmembrane region" description="Helical" evidence="1">
    <location>
        <begin position="222"/>
        <end position="241"/>
    </location>
</feature>
<organism evidence="2 3">
    <name type="scientific">Parabacteroides faecis</name>
    <dbReference type="NCBI Taxonomy" id="1217282"/>
    <lineage>
        <taxon>Bacteria</taxon>
        <taxon>Pseudomonadati</taxon>
        <taxon>Bacteroidota</taxon>
        <taxon>Bacteroidia</taxon>
        <taxon>Bacteroidales</taxon>
        <taxon>Tannerellaceae</taxon>
        <taxon>Parabacteroides</taxon>
    </lineage>
</organism>
<evidence type="ECO:0008006" key="4">
    <source>
        <dbReference type="Google" id="ProtNLM"/>
    </source>
</evidence>
<feature type="transmembrane region" description="Helical" evidence="1">
    <location>
        <begin position="189"/>
        <end position="210"/>
    </location>
</feature>
<dbReference type="RefSeq" id="WP_183672404.1">
    <property type="nucleotide sequence ID" value="NZ_BMPB01000017.1"/>
</dbReference>
<dbReference type="Pfam" id="PF19529">
    <property type="entry name" value="DUF6057"/>
    <property type="match status" value="1"/>
</dbReference>
<feature type="transmembrane region" description="Helical" evidence="1">
    <location>
        <begin position="7"/>
        <end position="27"/>
    </location>
</feature>
<dbReference type="Proteomes" id="UP000533637">
    <property type="component" value="Unassembled WGS sequence"/>
</dbReference>
<dbReference type="InterPro" id="IPR045692">
    <property type="entry name" value="DUF6057"/>
</dbReference>
<feature type="transmembrane region" description="Helical" evidence="1">
    <location>
        <begin position="123"/>
        <end position="145"/>
    </location>
</feature>
<feature type="transmembrane region" description="Helical" evidence="1">
    <location>
        <begin position="66"/>
        <end position="86"/>
    </location>
</feature>
<feature type="transmembrane region" description="Helical" evidence="1">
    <location>
        <begin position="253"/>
        <end position="276"/>
    </location>
</feature>
<accession>A0ABR6KUA3</accession>
<reference evidence="2 3" key="1">
    <citation type="submission" date="2020-08" db="EMBL/GenBank/DDBJ databases">
        <title>Genomic Encyclopedia of Type Strains, Phase IV (KMG-IV): sequencing the most valuable type-strain genomes for metagenomic binning, comparative biology and taxonomic classification.</title>
        <authorList>
            <person name="Goeker M."/>
        </authorList>
    </citation>
    <scope>NUCLEOTIDE SEQUENCE [LARGE SCALE GENOMIC DNA]</scope>
    <source>
        <strain evidence="2 3">DSM 102983</strain>
    </source>
</reference>
<evidence type="ECO:0000256" key="1">
    <source>
        <dbReference type="SAM" id="Phobius"/>
    </source>
</evidence>
<dbReference type="EMBL" id="JACHOC010000013">
    <property type="protein sequence ID" value="MBB4624983.1"/>
    <property type="molecule type" value="Genomic_DNA"/>
</dbReference>
<keyword evidence="1" id="KW-0472">Membrane</keyword>
<keyword evidence="1" id="KW-0812">Transmembrane</keyword>
<feature type="transmembrane region" description="Helical" evidence="1">
    <location>
        <begin position="152"/>
        <end position="177"/>
    </location>
</feature>
<keyword evidence="3" id="KW-1185">Reference proteome</keyword>
<evidence type="ECO:0000313" key="3">
    <source>
        <dbReference type="Proteomes" id="UP000533637"/>
    </source>
</evidence>
<keyword evidence="1" id="KW-1133">Transmembrane helix</keyword>